<organism evidence="14 15">
    <name type="scientific">Rhypophila decipiens</name>
    <dbReference type="NCBI Taxonomy" id="261697"/>
    <lineage>
        <taxon>Eukaryota</taxon>
        <taxon>Fungi</taxon>
        <taxon>Dikarya</taxon>
        <taxon>Ascomycota</taxon>
        <taxon>Pezizomycotina</taxon>
        <taxon>Sordariomycetes</taxon>
        <taxon>Sordariomycetidae</taxon>
        <taxon>Sordariales</taxon>
        <taxon>Naviculisporaceae</taxon>
        <taxon>Rhypophila</taxon>
    </lineage>
</organism>
<dbReference type="PROSITE" id="PS50199">
    <property type="entry name" value="ZF_RANBP2_2"/>
    <property type="match status" value="1"/>
</dbReference>
<evidence type="ECO:0008006" key="16">
    <source>
        <dbReference type="Google" id="ProtNLM"/>
    </source>
</evidence>
<feature type="region of interest" description="Disordered" evidence="10">
    <location>
        <begin position="1"/>
        <end position="109"/>
    </location>
</feature>
<feature type="compositionally biased region" description="Basic and acidic residues" evidence="10">
    <location>
        <begin position="1"/>
        <end position="72"/>
    </location>
</feature>
<feature type="region of interest" description="Disordered" evidence="10">
    <location>
        <begin position="696"/>
        <end position="747"/>
    </location>
</feature>
<accession>A0AAN7BFA0</accession>
<dbReference type="PROSITE" id="PS01358">
    <property type="entry name" value="ZF_RANBP2_1"/>
    <property type="match status" value="1"/>
</dbReference>
<dbReference type="Pfam" id="PF00076">
    <property type="entry name" value="RRM_1"/>
    <property type="match status" value="1"/>
</dbReference>
<comment type="subcellular location">
    <subcellularLocation>
        <location evidence="1">Nucleus</location>
    </subcellularLocation>
</comment>
<evidence type="ECO:0000256" key="9">
    <source>
        <dbReference type="PROSITE-ProRule" id="PRU00322"/>
    </source>
</evidence>
<dbReference type="PANTHER" id="PTHR13948">
    <property type="entry name" value="RNA-BINDING PROTEIN"/>
    <property type="match status" value="1"/>
</dbReference>
<keyword evidence="2" id="KW-0479">Metal-binding</keyword>
<dbReference type="InterPro" id="IPR001876">
    <property type="entry name" value="Znf_RanBP2"/>
</dbReference>
<dbReference type="EMBL" id="MU858050">
    <property type="protein sequence ID" value="KAK4219100.1"/>
    <property type="molecule type" value="Genomic_DNA"/>
</dbReference>
<dbReference type="PROSITE" id="PS50102">
    <property type="entry name" value="RRM"/>
    <property type="match status" value="1"/>
</dbReference>
<dbReference type="Proteomes" id="UP001301769">
    <property type="component" value="Unassembled WGS sequence"/>
</dbReference>
<dbReference type="AlphaFoldDB" id="A0AAN7BFA0"/>
<keyword evidence="6 8" id="KW-0694">RNA-binding</keyword>
<dbReference type="InterPro" id="IPR012677">
    <property type="entry name" value="Nucleotide-bd_a/b_plait_sf"/>
</dbReference>
<feature type="compositionally biased region" description="Basic and acidic residues" evidence="10">
    <location>
        <begin position="717"/>
        <end position="726"/>
    </location>
</feature>
<keyword evidence="3" id="KW-0677">Repeat</keyword>
<dbReference type="InterPro" id="IPR035979">
    <property type="entry name" value="RBD_domain_sf"/>
</dbReference>
<evidence type="ECO:0000259" key="13">
    <source>
        <dbReference type="PROSITE" id="PS50199"/>
    </source>
</evidence>
<gene>
    <name evidence="14" type="ORF">QBC37DRAFT_411250</name>
</gene>
<protein>
    <recommendedName>
        <fullName evidence="16">RNA-binding protein</fullName>
    </recommendedName>
</protein>
<reference evidence="14" key="2">
    <citation type="submission" date="2023-05" db="EMBL/GenBank/DDBJ databases">
        <authorList>
            <consortium name="Lawrence Berkeley National Laboratory"/>
            <person name="Steindorff A."/>
            <person name="Hensen N."/>
            <person name="Bonometti L."/>
            <person name="Westerberg I."/>
            <person name="Brannstrom I.O."/>
            <person name="Guillou S."/>
            <person name="Cros-Aarteil S."/>
            <person name="Calhoun S."/>
            <person name="Haridas S."/>
            <person name="Kuo A."/>
            <person name="Mondo S."/>
            <person name="Pangilinan J."/>
            <person name="Riley R."/>
            <person name="Labutti K."/>
            <person name="Andreopoulos B."/>
            <person name="Lipzen A."/>
            <person name="Chen C."/>
            <person name="Yanf M."/>
            <person name="Daum C."/>
            <person name="Ng V."/>
            <person name="Clum A."/>
            <person name="Ohm R."/>
            <person name="Martin F."/>
            <person name="Silar P."/>
            <person name="Natvig D."/>
            <person name="Lalanne C."/>
            <person name="Gautier V."/>
            <person name="Ament-Velasquez S.L."/>
            <person name="Kruys A."/>
            <person name="Hutchinson M.I."/>
            <person name="Powell A.J."/>
            <person name="Barry K."/>
            <person name="Miller A.N."/>
            <person name="Grigoriev I.V."/>
            <person name="Debuchy R."/>
            <person name="Gladieux P."/>
            <person name="Thoren M.H."/>
            <person name="Johannesson H."/>
        </authorList>
    </citation>
    <scope>NUCLEOTIDE SEQUENCE</scope>
    <source>
        <strain evidence="14">PSN293</strain>
    </source>
</reference>
<dbReference type="GO" id="GO:0008270">
    <property type="term" value="F:zinc ion binding"/>
    <property type="evidence" value="ECO:0007669"/>
    <property type="project" value="UniProtKB-KW"/>
</dbReference>
<name>A0AAN7BFA0_9PEZI</name>
<reference evidence="14" key="1">
    <citation type="journal article" date="2023" name="Mol. Phylogenet. Evol.">
        <title>Genome-scale phylogeny and comparative genomics of the fungal order Sordariales.</title>
        <authorList>
            <person name="Hensen N."/>
            <person name="Bonometti L."/>
            <person name="Westerberg I."/>
            <person name="Brannstrom I.O."/>
            <person name="Guillou S."/>
            <person name="Cros-Aarteil S."/>
            <person name="Calhoun S."/>
            <person name="Haridas S."/>
            <person name="Kuo A."/>
            <person name="Mondo S."/>
            <person name="Pangilinan J."/>
            <person name="Riley R."/>
            <person name="LaButti K."/>
            <person name="Andreopoulos B."/>
            <person name="Lipzen A."/>
            <person name="Chen C."/>
            <person name="Yan M."/>
            <person name="Daum C."/>
            <person name="Ng V."/>
            <person name="Clum A."/>
            <person name="Steindorff A."/>
            <person name="Ohm R.A."/>
            <person name="Martin F."/>
            <person name="Silar P."/>
            <person name="Natvig D.O."/>
            <person name="Lalanne C."/>
            <person name="Gautier V."/>
            <person name="Ament-Velasquez S.L."/>
            <person name="Kruys A."/>
            <person name="Hutchinson M.I."/>
            <person name="Powell A.J."/>
            <person name="Barry K."/>
            <person name="Miller A.N."/>
            <person name="Grigoriev I.V."/>
            <person name="Debuchy R."/>
            <person name="Gladieux P."/>
            <person name="Hiltunen Thoren M."/>
            <person name="Johannesson H."/>
        </authorList>
    </citation>
    <scope>NUCLEOTIDE SEQUENCE</scope>
    <source>
        <strain evidence="14">PSN293</strain>
    </source>
</reference>
<keyword evidence="7" id="KW-0539">Nucleus</keyword>
<evidence type="ECO:0000259" key="12">
    <source>
        <dbReference type="PROSITE" id="PS50174"/>
    </source>
</evidence>
<feature type="compositionally biased region" description="Polar residues" evidence="10">
    <location>
        <begin position="308"/>
        <end position="329"/>
    </location>
</feature>
<feature type="domain" description="G-patch" evidence="12">
    <location>
        <begin position="759"/>
        <end position="805"/>
    </location>
</feature>
<dbReference type="InterPro" id="IPR000504">
    <property type="entry name" value="RRM_dom"/>
</dbReference>
<feature type="domain" description="RanBP2-type" evidence="13">
    <location>
        <begin position="214"/>
        <end position="246"/>
    </location>
</feature>
<dbReference type="GO" id="GO:0005634">
    <property type="term" value="C:nucleus"/>
    <property type="evidence" value="ECO:0007669"/>
    <property type="project" value="UniProtKB-SubCell"/>
</dbReference>
<evidence type="ECO:0000256" key="8">
    <source>
        <dbReference type="PROSITE-ProRule" id="PRU00176"/>
    </source>
</evidence>
<evidence type="ECO:0000256" key="3">
    <source>
        <dbReference type="ARBA" id="ARBA00022737"/>
    </source>
</evidence>
<evidence type="ECO:0000256" key="4">
    <source>
        <dbReference type="ARBA" id="ARBA00022771"/>
    </source>
</evidence>
<evidence type="ECO:0000313" key="15">
    <source>
        <dbReference type="Proteomes" id="UP001301769"/>
    </source>
</evidence>
<dbReference type="GO" id="GO:0000398">
    <property type="term" value="P:mRNA splicing, via spliceosome"/>
    <property type="evidence" value="ECO:0007669"/>
    <property type="project" value="TreeGrafter"/>
</dbReference>
<dbReference type="PROSITE" id="PS50174">
    <property type="entry name" value="G_PATCH"/>
    <property type="match status" value="1"/>
</dbReference>
<evidence type="ECO:0000256" key="5">
    <source>
        <dbReference type="ARBA" id="ARBA00022833"/>
    </source>
</evidence>
<keyword evidence="4 9" id="KW-0863">Zinc-finger</keyword>
<dbReference type="SMART" id="SM00360">
    <property type="entry name" value="RRM"/>
    <property type="match status" value="1"/>
</dbReference>
<dbReference type="Pfam" id="PF01585">
    <property type="entry name" value="G-patch"/>
    <property type="match status" value="1"/>
</dbReference>
<feature type="domain" description="RRM" evidence="11">
    <location>
        <begin position="277"/>
        <end position="394"/>
    </location>
</feature>
<sequence>MSEGYRPRSGDEHGYRRSSPRRYDDRGHDREGGYHRTRNDAHNPPRDLNYDDDGHNEADDGHYSGRPRDRVRGYSGSYNRDHSRGRSPSGGRYPGNQDSHRSRRQNAPPGKVIVIADVPNQATEQDILYGLDYVTQDHHMSSDQVSRARFEYDPHDRRIALVEFRRREDAEYFVDKYQPSISFPLEHSMGKDSKVLNFDIYFARRDDGEQSHGQRGIESNWYCQHCHADNYPHRDACYKCKVLRTEEEDPYSSYYGVPSGPILTGETDECPQGGTSQYLVVRDLGDAVTEDVLSKGVMKLFIDKTSEPTRSAPNPLNKLKSTAPTNSTAGLGAKPGSLRRVFLVRDRRTGESCRYGFAEFATLEDAMAAMAKYRGYGDKFTIASKIVKVGFIHSGVFVPDDGSTNPDFTFSPVVNPALRLRYWDERVYPSVFDVSIEEPAEKTLTEKKADKDAAGAVDKSTAIPKEFKGFKVRKAKKEQDLAAPKIAMNPEIQRWRQKAVELHGSAQKSGDGRIATNDNVDSVGLDSAPLNEDTTLAETEADGPVSAHWSDQYVSYADWDRMACLLCDWEVPPQESIGDKGYSQYSRDDILISHEVRVHDQYKDADLREKVATKLAALEKEPRTIVRRNPRLKSQPLPTYISYADFDTLRCHLCRRNFKHIEVLWRHEQESELHKRMLADPTNKERAVAELKALGKKQYKMVPDKKSQEQQDQQPQYRDRAKERRQALRQPNKPTPAATAEKRNKEHVKPVVEEVPLVKKSKGAGMLAKMGWTAGEGLGAEGTGRTEAIAVDAYAEGVGLGAEGGKLGDAVEEAARKTRNNPLDFVEKTREKARERFEKLG</sequence>
<keyword evidence="5" id="KW-0862">Zinc</keyword>
<evidence type="ECO:0000313" key="14">
    <source>
        <dbReference type="EMBL" id="KAK4219100.1"/>
    </source>
</evidence>
<dbReference type="InterPro" id="IPR000467">
    <property type="entry name" value="G_patch_dom"/>
</dbReference>
<keyword evidence="15" id="KW-1185">Reference proteome</keyword>
<dbReference type="SUPFAM" id="SSF54928">
    <property type="entry name" value="RNA-binding domain, RBD"/>
    <property type="match status" value="2"/>
</dbReference>
<evidence type="ECO:0000259" key="11">
    <source>
        <dbReference type="PROSITE" id="PS50102"/>
    </source>
</evidence>
<dbReference type="GO" id="GO:0003723">
    <property type="term" value="F:RNA binding"/>
    <property type="evidence" value="ECO:0007669"/>
    <property type="project" value="UniProtKB-UniRule"/>
</dbReference>
<dbReference type="SMART" id="SM00443">
    <property type="entry name" value="G_patch"/>
    <property type="match status" value="1"/>
</dbReference>
<dbReference type="PANTHER" id="PTHR13948:SF3">
    <property type="entry name" value="FI21118P1"/>
    <property type="match status" value="1"/>
</dbReference>
<evidence type="ECO:0000256" key="2">
    <source>
        <dbReference type="ARBA" id="ARBA00022723"/>
    </source>
</evidence>
<evidence type="ECO:0000256" key="1">
    <source>
        <dbReference type="ARBA" id="ARBA00004123"/>
    </source>
</evidence>
<evidence type="ECO:0000256" key="10">
    <source>
        <dbReference type="SAM" id="MobiDB-lite"/>
    </source>
</evidence>
<evidence type="ECO:0000256" key="6">
    <source>
        <dbReference type="ARBA" id="ARBA00022884"/>
    </source>
</evidence>
<feature type="region of interest" description="Disordered" evidence="10">
    <location>
        <begin position="308"/>
        <end position="330"/>
    </location>
</feature>
<feature type="region of interest" description="Disordered" evidence="10">
    <location>
        <begin position="506"/>
        <end position="530"/>
    </location>
</feature>
<comment type="caution">
    <text evidence="14">The sequence shown here is derived from an EMBL/GenBank/DDBJ whole genome shotgun (WGS) entry which is preliminary data.</text>
</comment>
<proteinExistence type="predicted"/>
<evidence type="ECO:0000256" key="7">
    <source>
        <dbReference type="ARBA" id="ARBA00023242"/>
    </source>
</evidence>
<dbReference type="Gene3D" id="3.30.70.330">
    <property type="match status" value="1"/>
</dbReference>